<keyword evidence="4" id="KW-1185">Reference proteome</keyword>
<sequence length="399" mass="43536">MRYGNVLSVFVAMLAFAIATPVRAGTQETLDAYIAQQMEEGAIAGVGAAILVDGKVAWTKGYGHADIARGVPFTPDTMMNIGSISKTVTGVAMMRLVQEGKLSLDEDVDAHLPFKVRNPRFPDEKITLRQIATHTSGIADRWDVYKRAYHYGGDAPEALGTFLESYFVPGGANWSADNFVDAKPGTHREYSNIGAGLAGYIVERVSGEKLDAYTKRIVFEPLGMQHTGWFLADIDRARHSTLYVSQGGMTIPIPLYGLSTYPDGGVRTSVADLSRFFAMLLNGGAYEGVRVLDQKTVDEMLRFHYTKANKPDNVDLAEKNVGLFWQSKYNVTRVGHGGSDPGVMTDMLASLDGKIGVVVFSNTSLSGEDTKYYANIFKAVWEEAGRMRAERGAKAGDSR</sequence>
<dbReference type="Gene3D" id="3.40.710.10">
    <property type="entry name" value="DD-peptidase/beta-lactamase superfamily"/>
    <property type="match status" value="1"/>
</dbReference>
<feature type="domain" description="Beta-lactamase-related" evidence="2">
    <location>
        <begin position="30"/>
        <end position="371"/>
    </location>
</feature>
<dbReference type="Pfam" id="PF00144">
    <property type="entry name" value="Beta-lactamase"/>
    <property type="match status" value="1"/>
</dbReference>
<evidence type="ECO:0000256" key="1">
    <source>
        <dbReference type="SAM" id="SignalP"/>
    </source>
</evidence>
<protein>
    <submittedName>
        <fullName evidence="3">Beta-lactamase family protein</fullName>
    </submittedName>
</protein>
<evidence type="ECO:0000313" key="3">
    <source>
        <dbReference type="EMBL" id="MCC8364261.1"/>
    </source>
</evidence>
<reference evidence="3" key="1">
    <citation type="submission" date="2021-10" db="EMBL/GenBank/DDBJ databases">
        <authorList>
            <person name="Lyu M."/>
            <person name="Wang X."/>
            <person name="Meng X."/>
            <person name="Xu K."/>
        </authorList>
    </citation>
    <scope>NUCLEOTIDE SEQUENCE</scope>
    <source>
        <strain evidence="3">A6</strain>
    </source>
</reference>
<proteinExistence type="predicted"/>
<gene>
    <name evidence="3" type="ORF">LK996_14385</name>
</gene>
<feature type="signal peptide" evidence="1">
    <location>
        <begin position="1"/>
        <end position="24"/>
    </location>
</feature>
<evidence type="ECO:0000259" key="2">
    <source>
        <dbReference type="Pfam" id="PF00144"/>
    </source>
</evidence>
<dbReference type="RefSeq" id="WP_230528056.1">
    <property type="nucleotide sequence ID" value="NZ_JAJGAK010000004.1"/>
</dbReference>
<feature type="chain" id="PRO_5045679611" evidence="1">
    <location>
        <begin position="25"/>
        <end position="399"/>
    </location>
</feature>
<name>A0ABS8JKX1_9GAMM</name>
<dbReference type="Proteomes" id="UP001165293">
    <property type="component" value="Unassembled WGS sequence"/>
</dbReference>
<dbReference type="InterPro" id="IPR050491">
    <property type="entry name" value="AmpC-like"/>
</dbReference>
<dbReference type="SUPFAM" id="SSF56601">
    <property type="entry name" value="beta-lactamase/transpeptidase-like"/>
    <property type="match status" value="1"/>
</dbReference>
<dbReference type="PANTHER" id="PTHR46825">
    <property type="entry name" value="D-ALANYL-D-ALANINE-CARBOXYPEPTIDASE/ENDOPEPTIDASE AMPH"/>
    <property type="match status" value="1"/>
</dbReference>
<dbReference type="InterPro" id="IPR001466">
    <property type="entry name" value="Beta-lactam-related"/>
</dbReference>
<dbReference type="InterPro" id="IPR012338">
    <property type="entry name" value="Beta-lactam/transpept-like"/>
</dbReference>
<comment type="caution">
    <text evidence="3">The sequence shown here is derived from an EMBL/GenBank/DDBJ whole genome shotgun (WGS) entry which is preliminary data.</text>
</comment>
<dbReference type="EMBL" id="JAJGAK010000004">
    <property type="protein sequence ID" value="MCC8364261.1"/>
    <property type="molecule type" value="Genomic_DNA"/>
</dbReference>
<dbReference type="PANTHER" id="PTHR46825:SF9">
    <property type="entry name" value="BETA-LACTAMASE-RELATED DOMAIN-CONTAINING PROTEIN"/>
    <property type="match status" value="1"/>
</dbReference>
<accession>A0ABS8JKX1</accession>
<evidence type="ECO:0000313" key="4">
    <source>
        <dbReference type="Proteomes" id="UP001165293"/>
    </source>
</evidence>
<organism evidence="3 4">
    <name type="scientific">Noviluteimonas lactosilytica</name>
    <dbReference type="NCBI Taxonomy" id="2888523"/>
    <lineage>
        <taxon>Bacteria</taxon>
        <taxon>Pseudomonadati</taxon>
        <taxon>Pseudomonadota</taxon>
        <taxon>Gammaproteobacteria</taxon>
        <taxon>Lysobacterales</taxon>
        <taxon>Lysobacteraceae</taxon>
        <taxon>Noviluteimonas</taxon>
    </lineage>
</organism>
<keyword evidence="1" id="KW-0732">Signal</keyword>